<evidence type="ECO:0000313" key="2">
    <source>
        <dbReference type="Proteomes" id="UP000013085"/>
    </source>
</evidence>
<dbReference type="AlphaFoldDB" id="A0A0E2HVN5"/>
<protein>
    <submittedName>
        <fullName evidence="1">Uncharacterized protein</fullName>
    </submittedName>
</protein>
<reference evidence="1 2" key="1">
    <citation type="submission" date="2013-01" db="EMBL/GenBank/DDBJ databases">
        <title>The Genome Sequence of Clostridium clostridioforme 90A8.</title>
        <authorList>
            <consortium name="The Broad Institute Genome Sequencing Platform"/>
            <person name="Earl A."/>
            <person name="Ward D."/>
            <person name="Feldgarden M."/>
            <person name="Gevers D."/>
            <person name="Courvalin P."/>
            <person name="Lambert T."/>
            <person name="Walker B."/>
            <person name="Young S.K."/>
            <person name="Zeng Q."/>
            <person name="Gargeya S."/>
            <person name="Fitzgerald M."/>
            <person name="Haas B."/>
            <person name="Abouelleil A."/>
            <person name="Alvarado L."/>
            <person name="Arachchi H.M."/>
            <person name="Berlin A.M."/>
            <person name="Chapman S.B."/>
            <person name="Dewar J."/>
            <person name="Goldberg J."/>
            <person name="Griggs A."/>
            <person name="Gujja S."/>
            <person name="Hansen M."/>
            <person name="Howarth C."/>
            <person name="Imamovic A."/>
            <person name="Larimer J."/>
            <person name="McCowan C."/>
            <person name="Murphy C."/>
            <person name="Neiman D."/>
            <person name="Pearson M."/>
            <person name="Priest M."/>
            <person name="Roberts A."/>
            <person name="Saif S."/>
            <person name="Shea T."/>
            <person name="Sisk P."/>
            <person name="Sykes S."/>
            <person name="Wortman J."/>
            <person name="Nusbaum C."/>
            <person name="Birren B."/>
        </authorList>
    </citation>
    <scope>NUCLEOTIDE SEQUENCE [LARGE SCALE GENOMIC DNA]</scope>
    <source>
        <strain evidence="1 2">90A8</strain>
    </source>
</reference>
<sequence>MATTRLIPMHKIKNQSVAYTVHERMMRKR</sequence>
<name>A0A0E2HVN5_9FIRM</name>
<dbReference type="Proteomes" id="UP000013085">
    <property type="component" value="Unassembled WGS sequence"/>
</dbReference>
<evidence type="ECO:0000313" key="1">
    <source>
        <dbReference type="EMBL" id="ENZ20296.1"/>
    </source>
</evidence>
<comment type="caution">
    <text evidence="1">The sequence shown here is derived from an EMBL/GenBank/DDBJ whole genome shotgun (WGS) entry which is preliminary data.</text>
</comment>
<proteinExistence type="predicted"/>
<dbReference type="EMBL" id="AGYR01000001">
    <property type="protein sequence ID" value="ENZ20296.1"/>
    <property type="molecule type" value="Genomic_DNA"/>
</dbReference>
<gene>
    <name evidence="1" type="ORF">HMPREF1090_00231</name>
</gene>
<dbReference type="HOGENOM" id="CLU_3409039_0_0_9"/>
<accession>A0A0E2HVN5</accession>
<organism evidence="1 2">
    <name type="scientific">[Clostridium] clostridioforme 90A8</name>
    <dbReference type="NCBI Taxonomy" id="999408"/>
    <lineage>
        <taxon>Bacteria</taxon>
        <taxon>Bacillati</taxon>
        <taxon>Bacillota</taxon>
        <taxon>Clostridia</taxon>
        <taxon>Lachnospirales</taxon>
        <taxon>Lachnospiraceae</taxon>
        <taxon>Enterocloster</taxon>
    </lineage>
</organism>